<name>A0A564L5D7_9ENTR</name>
<dbReference type="AlphaFoldDB" id="A0A564L5D7"/>
<gene>
    <name evidence="1" type="ORF">SB6408_05308</name>
</gene>
<reference evidence="1 2" key="1">
    <citation type="submission" date="2019-07" db="EMBL/GenBank/DDBJ databases">
        <authorList>
            <person name="Brisse S."/>
            <person name="Rodrigues C."/>
            <person name="Thorpe H."/>
        </authorList>
    </citation>
    <scope>NUCLEOTIDE SEQUENCE [LARGE SCALE GENOMIC DNA]</scope>
    <source>
        <strain evidence="1">SB6408</strain>
    </source>
</reference>
<proteinExistence type="predicted"/>
<evidence type="ECO:0000313" key="1">
    <source>
        <dbReference type="EMBL" id="VUS76895.1"/>
    </source>
</evidence>
<dbReference type="Proteomes" id="UP000318370">
    <property type="component" value="Unassembled WGS sequence"/>
</dbReference>
<evidence type="ECO:0000313" key="2">
    <source>
        <dbReference type="Proteomes" id="UP000318370"/>
    </source>
</evidence>
<protein>
    <submittedName>
        <fullName evidence="1">Uncharacterized protein</fullName>
    </submittedName>
</protein>
<accession>A0A564L5D7</accession>
<sequence length="58" mass="6780">MSKSLNARCIRRWEVEFKPICDSKVNPFWRKSDLHGYIREAALTTAYSMVARIFSLVS</sequence>
<dbReference type="EMBL" id="CABGHF010000016">
    <property type="protein sequence ID" value="VUS76895.1"/>
    <property type="molecule type" value="Genomic_DNA"/>
</dbReference>
<organism evidence="1 2">
    <name type="scientific">Klebsiella spallanzanii</name>
    <dbReference type="NCBI Taxonomy" id="2587528"/>
    <lineage>
        <taxon>Bacteria</taxon>
        <taxon>Pseudomonadati</taxon>
        <taxon>Pseudomonadota</taxon>
        <taxon>Gammaproteobacteria</taxon>
        <taxon>Enterobacterales</taxon>
        <taxon>Enterobacteriaceae</taxon>
        <taxon>Klebsiella/Raoultella group</taxon>
        <taxon>Klebsiella</taxon>
    </lineage>
</organism>